<dbReference type="InterPro" id="IPR045584">
    <property type="entry name" value="Pilin-like"/>
</dbReference>
<evidence type="ECO:0000256" key="3">
    <source>
        <dbReference type="ARBA" id="ARBA00022475"/>
    </source>
</evidence>
<keyword evidence="7 11" id="KW-1133">Transmembrane helix</keyword>
<dbReference type="SUPFAM" id="SSF54523">
    <property type="entry name" value="Pili subunits"/>
    <property type="match status" value="1"/>
</dbReference>
<dbReference type="Proteomes" id="UP001430065">
    <property type="component" value="Unassembled WGS sequence"/>
</dbReference>
<keyword evidence="6 11" id="KW-0812">Transmembrane</keyword>
<keyword evidence="14" id="KW-1185">Reference proteome</keyword>
<evidence type="ECO:0000256" key="7">
    <source>
        <dbReference type="ARBA" id="ARBA00022989"/>
    </source>
</evidence>
<evidence type="ECO:0000256" key="10">
    <source>
        <dbReference type="ARBA" id="ARBA00030775"/>
    </source>
</evidence>
<evidence type="ECO:0000259" key="12">
    <source>
        <dbReference type="Pfam" id="PF12019"/>
    </source>
</evidence>
<reference evidence="13 14" key="1">
    <citation type="submission" date="2020-10" db="EMBL/GenBank/DDBJ databases">
        <title>Phylogeny of dyella-like bacteria.</title>
        <authorList>
            <person name="Fu J."/>
        </authorList>
    </citation>
    <scope>NUCLEOTIDE SEQUENCE [LARGE SCALE GENOMIC DNA]</scope>
    <source>
        <strain evidence="13 14">THG-B117</strain>
    </source>
</reference>
<evidence type="ECO:0000256" key="8">
    <source>
        <dbReference type="ARBA" id="ARBA00023136"/>
    </source>
</evidence>
<keyword evidence="8 11" id="KW-0472">Membrane</keyword>
<evidence type="ECO:0000256" key="5">
    <source>
        <dbReference type="ARBA" id="ARBA00022519"/>
    </source>
</evidence>
<evidence type="ECO:0000313" key="13">
    <source>
        <dbReference type="EMBL" id="MBM7120706.1"/>
    </source>
</evidence>
<organism evidence="13 14">
    <name type="scientific">Dyella kyungheensis</name>
    <dbReference type="NCBI Taxonomy" id="1242174"/>
    <lineage>
        <taxon>Bacteria</taxon>
        <taxon>Pseudomonadati</taxon>
        <taxon>Pseudomonadota</taxon>
        <taxon>Gammaproteobacteria</taxon>
        <taxon>Lysobacterales</taxon>
        <taxon>Rhodanobacteraceae</taxon>
        <taxon>Dyella</taxon>
    </lineage>
</organism>
<evidence type="ECO:0000256" key="6">
    <source>
        <dbReference type="ARBA" id="ARBA00022692"/>
    </source>
</evidence>
<keyword evidence="3" id="KW-1003">Cell membrane</keyword>
<protein>
    <recommendedName>
        <fullName evidence="2">Type II secretion system protein H</fullName>
    </recommendedName>
    <alternativeName>
        <fullName evidence="10">General secretion pathway protein H</fullName>
    </alternativeName>
</protein>
<feature type="domain" description="General secretion pathway GspH" evidence="12">
    <location>
        <begin position="47"/>
        <end position="185"/>
    </location>
</feature>
<evidence type="ECO:0000256" key="4">
    <source>
        <dbReference type="ARBA" id="ARBA00022481"/>
    </source>
</evidence>
<proteinExistence type="inferred from homology"/>
<dbReference type="Pfam" id="PF07963">
    <property type="entry name" value="N_methyl"/>
    <property type="match status" value="1"/>
</dbReference>
<dbReference type="InterPro" id="IPR012902">
    <property type="entry name" value="N_methyl_site"/>
</dbReference>
<keyword evidence="5" id="KW-0997">Cell inner membrane</keyword>
<dbReference type="EMBL" id="JADIKC010000003">
    <property type="protein sequence ID" value="MBM7120706.1"/>
    <property type="molecule type" value="Genomic_DNA"/>
</dbReference>
<evidence type="ECO:0000256" key="11">
    <source>
        <dbReference type="SAM" id="Phobius"/>
    </source>
</evidence>
<dbReference type="RefSeq" id="WP_204635885.1">
    <property type="nucleotide sequence ID" value="NZ_JADIKC010000003.1"/>
</dbReference>
<evidence type="ECO:0000313" key="14">
    <source>
        <dbReference type="Proteomes" id="UP001430065"/>
    </source>
</evidence>
<comment type="subcellular location">
    <subcellularLocation>
        <location evidence="1">Cell inner membrane</location>
        <topology evidence="1">Single-pass membrane protein</topology>
    </subcellularLocation>
</comment>
<gene>
    <name evidence="13" type="ORF">ISP20_05975</name>
</gene>
<dbReference type="InterPro" id="IPR022346">
    <property type="entry name" value="T2SS_GspH"/>
</dbReference>
<evidence type="ECO:0000256" key="2">
    <source>
        <dbReference type="ARBA" id="ARBA00021549"/>
    </source>
</evidence>
<accession>A0ABS2JPB2</accession>
<name>A0ABS2JPB2_9GAMM</name>
<keyword evidence="4" id="KW-0488">Methylation</keyword>
<sequence>MRTHREPAAGYTLVELAVVIAIIAIFLAYAIPSYKATLVQNRIGSEINDINTDLQMARSAAIKQGVPVVICPSTNVTATTPTCSGAANWETGWIIFTDIANNQTFATASGDTLIRVHAGLQAGDTVSGTVGTAETGPFGGSLNFLGFNRMGGASIGTNSKFGALSVHDSGNTLAYRRCVVLSNVGMTYLKSQLLNAGVCP</sequence>
<dbReference type="NCBIfam" id="TIGR02532">
    <property type="entry name" value="IV_pilin_GFxxxE"/>
    <property type="match status" value="1"/>
</dbReference>
<comment type="caution">
    <text evidence="13">The sequence shown here is derived from an EMBL/GenBank/DDBJ whole genome shotgun (WGS) entry which is preliminary data.</text>
</comment>
<dbReference type="Pfam" id="PF12019">
    <property type="entry name" value="GspH"/>
    <property type="match status" value="1"/>
</dbReference>
<evidence type="ECO:0000256" key="1">
    <source>
        <dbReference type="ARBA" id="ARBA00004377"/>
    </source>
</evidence>
<evidence type="ECO:0000256" key="9">
    <source>
        <dbReference type="ARBA" id="ARBA00025772"/>
    </source>
</evidence>
<comment type="similarity">
    <text evidence="9">Belongs to the GSP H family.</text>
</comment>
<dbReference type="Gene3D" id="3.55.40.10">
    <property type="entry name" value="minor pseudopilin epsh domain"/>
    <property type="match status" value="1"/>
</dbReference>
<feature type="transmembrane region" description="Helical" evidence="11">
    <location>
        <begin position="12"/>
        <end position="31"/>
    </location>
</feature>